<dbReference type="PANTHER" id="PTHR13789">
    <property type="entry name" value="MONOOXYGENASE"/>
    <property type="match status" value="1"/>
</dbReference>
<protein>
    <submittedName>
        <fullName evidence="4">FAD-dependent oxidoreductase</fullName>
    </submittedName>
</protein>
<accession>A0ABQ3ZWD7</accession>
<feature type="domain" description="FAD-binding" evidence="3">
    <location>
        <begin position="5"/>
        <end position="347"/>
    </location>
</feature>
<dbReference type="Proteomes" id="UP000603200">
    <property type="component" value="Unassembled WGS sequence"/>
</dbReference>
<organism evidence="4 5">
    <name type="scientific">Winogradskya humida</name>
    <dbReference type="NCBI Taxonomy" id="113566"/>
    <lineage>
        <taxon>Bacteria</taxon>
        <taxon>Bacillati</taxon>
        <taxon>Actinomycetota</taxon>
        <taxon>Actinomycetes</taxon>
        <taxon>Micromonosporales</taxon>
        <taxon>Micromonosporaceae</taxon>
        <taxon>Winogradskya</taxon>
    </lineage>
</organism>
<evidence type="ECO:0000256" key="1">
    <source>
        <dbReference type="ARBA" id="ARBA00023002"/>
    </source>
</evidence>
<keyword evidence="5" id="KW-1185">Reference proteome</keyword>
<keyword evidence="2" id="KW-0503">Monooxygenase</keyword>
<dbReference type="EMBL" id="BOMN01000086">
    <property type="protein sequence ID" value="GIE22910.1"/>
    <property type="molecule type" value="Genomic_DNA"/>
</dbReference>
<dbReference type="InterPro" id="IPR050493">
    <property type="entry name" value="FAD-dep_Monooxygenase_BioMet"/>
</dbReference>
<dbReference type="Pfam" id="PF01494">
    <property type="entry name" value="FAD_binding_3"/>
    <property type="match status" value="1"/>
</dbReference>
<dbReference type="InterPro" id="IPR002938">
    <property type="entry name" value="FAD-bd"/>
</dbReference>
<dbReference type="PRINTS" id="PR00420">
    <property type="entry name" value="RNGMNOXGNASE"/>
</dbReference>
<keyword evidence="1" id="KW-0560">Oxidoreductase</keyword>
<reference evidence="4 5" key="1">
    <citation type="submission" date="2021-01" db="EMBL/GenBank/DDBJ databases">
        <title>Whole genome shotgun sequence of Actinoplanes humidus NBRC 14915.</title>
        <authorList>
            <person name="Komaki H."/>
            <person name="Tamura T."/>
        </authorList>
    </citation>
    <scope>NUCLEOTIDE SEQUENCE [LARGE SCALE GENOMIC DNA]</scope>
    <source>
        <strain evidence="4 5">NBRC 14915</strain>
    </source>
</reference>
<gene>
    <name evidence="4" type="ORF">Ahu01nite_060120</name>
</gene>
<sequence length="393" mass="41900">MTKTAIVAGGGIAGTVAALALHRAGFTPHIYEAGDGDETGAFVTVAANGLNALRDLDLDPAQLLAAGFATPRMQLRGGKGQFLAELPLGDTTTTIRRADLYQGLRDLVRAADIPITYGKRLVSAVPDGAGVRVGFEDGLEVRGELLIGADGLNSRTRKALDPAAPAPRYLGLLNAGGFTDGPVKDAPEFSRGGKPMQLPEAGVMQMAFGRQAFFGWATAPDGSVWWFANPARREPVERGEFTATSWRAYLLDVFADDPFPARELIGATSTALGPWNTWDVPRLPVWHDDRIVLVGDAAHAVSPSSGQGASMAIEDAVVLGRCLGAEQIPAALSAYERIRRPRVERVVAYGKRSGSTKTAGPIGAKVRDALTPLIMRMLYRRGNPQAWILDHRV</sequence>
<comment type="caution">
    <text evidence="4">The sequence shown here is derived from an EMBL/GenBank/DDBJ whole genome shotgun (WGS) entry which is preliminary data.</text>
</comment>
<evidence type="ECO:0000259" key="3">
    <source>
        <dbReference type="Pfam" id="PF01494"/>
    </source>
</evidence>
<name>A0ABQ3ZWD7_9ACTN</name>
<dbReference type="InterPro" id="IPR036188">
    <property type="entry name" value="FAD/NAD-bd_sf"/>
</dbReference>
<evidence type="ECO:0000256" key="2">
    <source>
        <dbReference type="ARBA" id="ARBA00023033"/>
    </source>
</evidence>
<evidence type="ECO:0000313" key="5">
    <source>
        <dbReference type="Proteomes" id="UP000603200"/>
    </source>
</evidence>
<evidence type="ECO:0000313" key="4">
    <source>
        <dbReference type="EMBL" id="GIE22910.1"/>
    </source>
</evidence>
<dbReference type="Gene3D" id="3.50.50.60">
    <property type="entry name" value="FAD/NAD(P)-binding domain"/>
    <property type="match status" value="1"/>
</dbReference>
<dbReference type="SUPFAM" id="SSF51905">
    <property type="entry name" value="FAD/NAD(P)-binding domain"/>
    <property type="match status" value="1"/>
</dbReference>
<dbReference type="RefSeq" id="WP_203839973.1">
    <property type="nucleotide sequence ID" value="NZ_BAAATV010000011.1"/>
</dbReference>
<dbReference type="PANTHER" id="PTHR13789:SF309">
    <property type="entry name" value="PUTATIVE (AFU_ORTHOLOGUE AFUA_6G14510)-RELATED"/>
    <property type="match status" value="1"/>
</dbReference>
<proteinExistence type="predicted"/>